<evidence type="ECO:0000313" key="4">
    <source>
        <dbReference type="Proteomes" id="UP000078595"/>
    </source>
</evidence>
<dbReference type="RefSeq" id="XP_018267478.1">
    <property type="nucleotide sequence ID" value="XM_018404824.1"/>
</dbReference>
<reference evidence="2" key="1">
    <citation type="submission" date="2013-07" db="EMBL/GenBank/DDBJ databases">
        <title>The Genome Sequence of Cryptococcus dejecticola CBS10117.</title>
        <authorList>
            <consortium name="The Broad Institute Genome Sequencing Platform"/>
            <person name="Cuomo C."/>
            <person name="Litvintseva A."/>
            <person name="Chen Y."/>
            <person name="Heitman J."/>
            <person name="Sun S."/>
            <person name="Springer D."/>
            <person name="Dromer F."/>
            <person name="Young S.K."/>
            <person name="Zeng Q."/>
            <person name="Gargeya S."/>
            <person name="Fitzgerald M."/>
            <person name="Abouelleil A."/>
            <person name="Alvarado L."/>
            <person name="Berlin A.M."/>
            <person name="Chapman S.B."/>
            <person name="Dewar J."/>
            <person name="Goldberg J."/>
            <person name="Griggs A."/>
            <person name="Gujja S."/>
            <person name="Hansen M."/>
            <person name="Howarth C."/>
            <person name="Imamovic A."/>
            <person name="Larimer J."/>
            <person name="McCowan C."/>
            <person name="Murphy C."/>
            <person name="Pearson M."/>
            <person name="Priest M."/>
            <person name="Roberts A."/>
            <person name="Saif S."/>
            <person name="Shea T."/>
            <person name="Sykes S."/>
            <person name="Wortman J."/>
            <person name="Nusbaum C."/>
            <person name="Birren B."/>
        </authorList>
    </citation>
    <scope>NUCLEOTIDE SEQUENCE [LARGE SCALE GENOMIC DNA]</scope>
    <source>
        <strain evidence="2">CBS 10117</strain>
    </source>
</reference>
<keyword evidence="4" id="KW-1185">Reference proteome</keyword>
<evidence type="ECO:0000313" key="3">
    <source>
        <dbReference type="EMBL" id="WWC58911.1"/>
    </source>
</evidence>
<evidence type="ECO:0000313" key="2">
    <source>
        <dbReference type="EMBL" id="OBR89636.1"/>
    </source>
</evidence>
<name>A0A1A6AHW2_9TREE</name>
<dbReference type="EMBL" id="KI894027">
    <property type="protein sequence ID" value="OBR89636.1"/>
    <property type="molecule type" value="Genomic_DNA"/>
</dbReference>
<gene>
    <name evidence="2" type="ORF">I303_01465</name>
    <name evidence="3" type="ORF">I303_101456</name>
</gene>
<organism evidence="2">
    <name type="scientific">Kwoniella dejecticola CBS 10117</name>
    <dbReference type="NCBI Taxonomy" id="1296121"/>
    <lineage>
        <taxon>Eukaryota</taxon>
        <taxon>Fungi</taxon>
        <taxon>Dikarya</taxon>
        <taxon>Basidiomycota</taxon>
        <taxon>Agaricomycotina</taxon>
        <taxon>Tremellomycetes</taxon>
        <taxon>Tremellales</taxon>
        <taxon>Cryptococcaceae</taxon>
        <taxon>Kwoniella</taxon>
    </lineage>
</organism>
<accession>A0A1A6AHW2</accession>
<feature type="compositionally biased region" description="Polar residues" evidence="1">
    <location>
        <begin position="214"/>
        <end position="249"/>
    </location>
</feature>
<feature type="compositionally biased region" description="Acidic residues" evidence="1">
    <location>
        <begin position="68"/>
        <end position="80"/>
    </location>
</feature>
<feature type="compositionally biased region" description="Basic and acidic residues" evidence="1">
    <location>
        <begin position="527"/>
        <end position="539"/>
    </location>
</feature>
<dbReference type="GeneID" id="28965164"/>
<feature type="compositionally biased region" description="Basic and acidic residues" evidence="1">
    <location>
        <begin position="696"/>
        <end position="714"/>
    </location>
</feature>
<proteinExistence type="predicted"/>
<reference evidence="3" key="3">
    <citation type="submission" date="2024-02" db="EMBL/GenBank/DDBJ databases">
        <title>Comparative genomics of Cryptococcus and Kwoniella reveals pathogenesis evolution and contrasting modes of karyotype evolution via chromosome fusion or intercentromeric recombination.</title>
        <authorList>
            <person name="Coelho M.A."/>
            <person name="David-Palma M."/>
            <person name="Shea T."/>
            <person name="Bowers K."/>
            <person name="McGinley-Smith S."/>
            <person name="Mohammad A.W."/>
            <person name="Gnirke A."/>
            <person name="Yurkov A.M."/>
            <person name="Nowrousian M."/>
            <person name="Sun S."/>
            <person name="Cuomo C.A."/>
            <person name="Heitman J."/>
        </authorList>
    </citation>
    <scope>NUCLEOTIDE SEQUENCE</scope>
    <source>
        <strain evidence="3">CBS 10117</strain>
    </source>
</reference>
<feature type="region of interest" description="Disordered" evidence="1">
    <location>
        <begin position="480"/>
        <end position="578"/>
    </location>
</feature>
<reference evidence="3" key="2">
    <citation type="submission" date="2013-07" db="EMBL/GenBank/DDBJ databases">
        <authorList>
            <consortium name="The Broad Institute Genome Sequencing Platform"/>
            <person name="Cuomo C."/>
            <person name="Litvintseva A."/>
            <person name="Chen Y."/>
            <person name="Heitman J."/>
            <person name="Sun S."/>
            <person name="Springer D."/>
            <person name="Dromer F."/>
            <person name="Young S.K."/>
            <person name="Zeng Q."/>
            <person name="Gargeya S."/>
            <person name="Fitzgerald M."/>
            <person name="Abouelleil A."/>
            <person name="Alvarado L."/>
            <person name="Berlin A.M."/>
            <person name="Chapman S.B."/>
            <person name="Dewar J."/>
            <person name="Goldberg J."/>
            <person name="Griggs A."/>
            <person name="Gujja S."/>
            <person name="Hansen M."/>
            <person name="Howarth C."/>
            <person name="Imamovic A."/>
            <person name="Larimer J."/>
            <person name="McCowan C."/>
            <person name="Murphy C."/>
            <person name="Pearson M."/>
            <person name="Priest M."/>
            <person name="Roberts A."/>
            <person name="Saif S."/>
            <person name="Shea T."/>
            <person name="Sykes S."/>
            <person name="Wortman J."/>
            <person name="Nusbaum C."/>
            <person name="Birren B."/>
        </authorList>
    </citation>
    <scope>NUCLEOTIDE SEQUENCE</scope>
    <source>
        <strain evidence="3">CBS 10117</strain>
    </source>
</reference>
<sequence>MWRARIEYIKEHPDEVSTPLQTPPPLDDLNPSIDIASLARRLQRLNDVTTKAGDVGNGGARGDVTQEDMVVDEEPEDGERLEEINGAPPTDSTSNSNTPLTILPSSCSVPPITLQQSSNLAVTNPQAHHNPQPLISSSFTLPNTATARRDYPAPKRVRWDLSDRVATPSAQPAKAAPVVSILRGARIKGNDDELGSSSYPSGSSHHTRTEEAVVSSSIAKTQLNKSSSTQVRPQATIVTGPASNAQAGPLRISTTAPSGSVSFPTLAHAKSTIHIDAHYVHSLGLAAQIEAQTSRASRKQKDHKNLVIYGNSHSTPPTMFEILRMTVKEYGTQATAKALVDARELVWQAQYAGGTFSLKIQLRTKLVQGLETYLRRIKFWEYPALPWDMVAKELWNRQQDQQRRKENKLKIFSPQVLASAWFMSMVETNGGTPHLPHPAIGRQLHRYIWRLECEAVGRAVVALYNRVGGEVEVHVKKGAATAAKNAPAVPDKTTSSTAKPATSDSALPDKLTSASTKLVAPASSDKPTSDKFTFDKSTAEKATSGKPTCDKATAASSAPTKPADRAKPPPATAAPTMPVSRDEFPAEMFETWAYLEDDDLPITFDISSGCAAAHGLDDPCDIAEAWAGEPTTPPDENGYPVFYLPPNPYHSAHGVSRKRRLLPIRSDSSSEEAEEADQGGASAGHAGVQGGLAGEKTTEQRRPEPDTDDFHELTPSEILTFDQVVSIPPPQSMTRPIPVHPYTGMPFDLTTYAPGPPGLTHIRAYHFYEQIRNRVQKSYGGTAMFDVWRKFFRKAPSLGWLARTYFEVRETMIIRDFAAAPLDNDLMQFLVEHYTRILDQLNCDCLNLVRIDTPPLTRLILIPEVDARVPKDHPFFTTIPRDGHSIVLPGWPSDDVEQKLQCIEFEILNGVGKAIENANKQDKPEDYDAQDVLDIIANFIFVPPPQPLIFNLAASFPIDDKAVQKQLSIVLGRPIEIKHSYTMRFLWEKILRIAGSPGFAAIIYLAARGAVFTRDFRRDNVRIDTEDKMRLVQATEQCLTDFDDLDDSVMPMRQAFHATMTDVSNSLLKTQFIRVLLGTSTIPNIPVDQAEQKRVELEFKVLYLTLHLALIHSDKSVSRYDKTQSMQAVLSRVAGCRVDHLESDHPFRLLRNNAGAVTLSTGRRLERKDSGDVMPVMPVKVGGRTWGPIDESLEFD</sequence>
<feature type="region of interest" description="Disordered" evidence="1">
    <location>
        <begin position="68"/>
        <end position="98"/>
    </location>
</feature>
<dbReference type="AlphaFoldDB" id="A0A1A6AHW2"/>
<feature type="compositionally biased region" description="Low complexity" evidence="1">
    <location>
        <begin position="480"/>
        <end position="506"/>
    </location>
</feature>
<feature type="compositionally biased region" description="Low complexity" evidence="1">
    <location>
        <begin position="550"/>
        <end position="561"/>
    </location>
</feature>
<protein>
    <submittedName>
        <fullName evidence="2">Uncharacterized protein</fullName>
    </submittedName>
</protein>
<dbReference type="VEuPathDB" id="FungiDB:I303_01465"/>
<feature type="region of interest" description="Disordered" evidence="1">
    <location>
        <begin position="189"/>
        <end position="249"/>
    </location>
</feature>
<feature type="compositionally biased region" description="Low complexity" evidence="1">
    <location>
        <begin position="195"/>
        <end position="204"/>
    </location>
</feature>
<dbReference type="EMBL" id="CP144530">
    <property type="protein sequence ID" value="WWC58911.1"/>
    <property type="molecule type" value="Genomic_DNA"/>
</dbReference>
<dbReference type="Proteomes" id="UP000078595">
    <property type="component" value="Chromosome 1"/>
</dbReference>
<feature type="region of interest" description="Disordered" evidence="1">
    <location>
        <begin position="666"/>
        <end position="715"/>
    </location>
</feature>
<dbReference type="KEGG" id="kdj:28965164"/>
<evidence type="ECO:0000256" key="1">
    <source>
        <dbReference type="SAM" id="MobiDB-lite"/>
    </source>
</evidence>